<dbReference type="RefSeq" id="WP_011345032.1">
    <property type="nucleotide sequence ID" value="NC_007503.1"/>
</dbReference>
<dbReference type="STRING" id="246194.CHY_2145"/>
<organism evidence="1 2">
    <name type="scientific">Carboxydothermus hydrogenoformans (strain ATCC BAA-161 / DSM 6008 / Z-2901)</name>
    <dbReference type="NCBI Taxonomy" id="246194"/>
    <lineage>
        <taxon>Bacteria</taxon>
        <taxon>Bacillati</taxon>
        <taxon>Bacillota</taxon>
        <taxon>Clostridia</taxon>
        <taxon>Thermoanaerobacterales</taxon>
        <taxon>Thermoanaerobacteraceae</taxon>
        <taxon>Carboxydothermus</taxon>
    </lineage>
</organism>
<dbReference type="KEGG" id="chy:CHY_2145"/>
<evidence type="ECO:0000313" key="1">
    <source>
        <dbReference type="EMBL" id="ABB14103.1"/>
    </source>
</evidence>
<protein>
    <submittedName>
        <fullName evidence="1">Conserved domain protein</fullName>
    </submittedName>
</protein>
<keyword evidence="2" id="KW-1185">Reference proteome</keyword>
<dbReference type="AlphaFoldDB" id="Q3AA75"/>
<proteinExistence type="predicted"/>
<gene>
    <name evidence="1" type="ordered locus">CHY_2145</name>
</gene>
<name>Q3AA75_CARHZ</name>
<evidence type="ECO:0000313" key="2">
    <source>
        <dbReference type="Proteomes" id="UP000002706"/>
    </source>
</evidence>
<dbReference type="HOGENOM" id="CLU_2300711_0_0_9"/>
<dbReference type="Proteomes" id="UP000002706">
    <property type="component" value="Chromosome"/>
</dbReference>
<sequence length="100" mass="11885">MYIKPEQQVLIANKKHVHYYPHKMNFTASKFLAYRDHYAKMKKIKEILNNCSMEDLPENEELKKYYKPKVLNNAKRGKTNFIKNYKNVLNSQFLTKGGGK</sequence>
<reference evidence="1 2" key="1">
    <citation type="journal article" date="2005" name="PLoS Genet.">
        <title>Life in hot carbon monoxide: the complete genome sequence of Carboxydothermus hydrogenoformans Z-2901.</title>
        <authorList>
            <person name="Wu M."/>
            <person name="Ren Q."/>
            <person name="Durkin A.S."/>
            <person name="Daugherty S.C."/>
            <person name="Brinkac L.M."/>
            <person name="Dodson R.J."/>
            <person name="Madupu R."/>
            <person name="Sullivan S.A."/>
            <person name="Kolonay J.F."/>
            <person name="Haft D.H."/>
            <person name="Nelson W.C."/>
            <person name="Tallon L.J."/>
            <person name="Jones K.M."/>
            <person name="Ulrich L.E."/>
            <person name="Gonzalez J.M."/>
            <person name="Zhulin I.B."/>
            <person name="Robb F.T."/>
            <person name="Eisen J.A."/>
        </authorList>
    </citation>
    <scope>NUCLEOTIDE SEQUENCE [LARGE SCALE GENOMIC DNA]</scope>
    <source>
        <strain evidence="2">ATCC BAA-161 / DSM 6008 / Z-2901</strain>
    </source>
</reference>
<dbReference type="EMBL" id="CP000141">
    <property type="protein sequence ID" value="ABB14103.1"/>
    <property type="molecule type" value="Genomic_DNA"/>
</dbReference>
<accession>Q3AA75</accession>
<dbReference type="InParanoid" id="Q3AA75"/>